<proteinExistence type="predicted"/>
<comment type="caution">
    <text evidence="2">The sequence shown here is derived from an EMBL/GenBank/DDBJ whole genome shotgun (WGS) entry which is preliminary data.</text>
</comment>
<feature type="signal peptide" evidence="1">
    <location>
        <begin position="1"/>
        <end position="20"/>
    </location>
</feature>
<protein>
    <recommendedName>
        <fullName evidence="4">Lipoprotein</fullName>
    </recommendedName>
</protein>
<feature type="chain" id="PRO_5045914251" description="Lipoprotein" evidence="1">
    <location>
        <begin position="21"/>
        <end position="145"/>
    </location>
</feature>
<sequence>MKRLLLVCLLAAMITGCATGRYEAKQPQAYPSAHQAFDATFGWEKAVTSTGIIVNGYARNNRYFLMEDLELNLALLDSQGKEKADKVFFFIPSRLPQDDISYFDITLPVQPQSGDRLRFLYRYKGIEDSDMGIRWMSSFEVPALE</sequence>
<evidence type="ECO:0000313" key="3">
    <source>
        <dbReference type="Proteomes" id="UP000784128"/>
    </source>
</evidence>
<organism evidence="2 3">
    <name type="scientific">Pelotalea chapellei</name>
    <dbReference type="NCBI Taxonomy" id="44671"/>
    <lineage>
        <taxon>Bacteria</taxon>
        <taxon>Pseudomonadati</taxon>
        <taxon>Thermodesulfobacteriota</taxon>
        <taxon>Desulfuromonadia</taxon>
        <taxon>Geobacterales</taxon>
        <taxon>Geobacteraceae</taxon>
        <taxon>Pelotalea</taxon>
    </lineage>
</organism>
<dbReference type="PROSITE" id="PS51257">
    <property type="entry name" value="PROKAR_LIPOPROTEIN"/>
    <property type="match status" value="1"/>
</dbReference>
<reference evidence="2 3" key="1">
    <citation type="submission" date="2021-05" db="EMBL/GenBank/DDBJ databases">
        <title>The draft genome of Geobacter chapellei DSM 13688.</title>
        <authorList>
            <person name="Xu Z."/>
            <person name="Masuda Y."/>
            <person name="Itoh H."/>
            <person name="Senoo K."/>
        </authorList>
    </citation>
    <scope>NUCLEOTIDE SEQUENCE [LARGE SCALE GENOMIC DNA]</scope>
    <source>
        <strain evidence="2 3">DSM 13688</strain>
    </source>
</reference>
<keyword evidence="3" id="KW-1185">Reference proteome</keyword>
<accession>A0ABS5U9T5</accession>
<evidence type="ECO:0000313" key="2">
    <source>
        <dbReference type="EMBL" id="MBT1072452.1"/>
    </source>
</evidence>
<dbReference type="EMBL" id="JAHDYS010000010">
    <property type="protein sequence ID" value="MBT1072452.1"/>
    <property type="molecule type" value="Genomic_DNA"/>
</dbReference>
<name>A0ABS5U9T5_9BACT</name>
<dbReference type="Proteomes" id="UP000784128">
    <property type="component" value="Unassembled WGS sequence"/>
</dbReference>
<keyword evidence="1" id="KW-0732">Signal</keyword>
<dbReference type="RefSeq" id="WP_214299431.1">
    <property type="nucleotide sequence ID" value="NZ_JAHDYS010000010.1"/>
</dbReference>
<evidence type="ECO:0008006" key="4">
    <source>
        <dbReference type="Google" id="ProtNLM"/>
    </source>
</evidence>
<gene>
    <name evidence="2" type="ORF">KJB30_11690</name>
</gene>
<evidence type="ECO:0000256" key="1">
    <source>
        <dbReference type="SAM" id="SignalP"/>
    </source>
</evidence>